<evidence type="ECO:0000313" key="2">
    <source>
        <dbReference type="Proteomes" id="UP000038750"/>
    </source>
</evidence>
<organism evidence="1 2">
    <name type="scientific">Yersinia intermedia</name>
    <dbReference type="NCBI Taxonomy" id="631"/>
    <lineage>
        <taxon>Bacteria</taxon>
        <taxon>Pseudomonadati</taxon>
        <taxon>Pseudomonadota</taxon>
        <taxon>Gammaproteobacteria</taxon>
        <taxon>Enterobacterales</taxon>
        <taxon>Yersiniaceae</taxon>
        <taxon>Yersinia</taxon>
    </lineage>
</organism>
<dbReference type="AlphaFoldDB" id="A0A0T9N1G6"/>
<evidence type="ECO:0000313" key="1">
    <source>
        <dbReference type="EMBL" id="CNG69227.1"/>
    </source>
</evidence>
<accession>A0A0T9N1G6</accession>
<dbReference type="EMBL" id="CPZJ01000028">
    <property type="protein sequence ID" value="CNG69227.1"/>
    <property type="molecule type" value="Genomic_DNA"/>
</dbReference>
<sequence>MWKMNRCYVKVTSQTNDRFSLYTLAVKKPYITTCFMNGHLGFLKKLQKIFYISIFYKFFCQSSEKAGIGTNISYFVNLSDFLRVFIRLTVFIPEHKGDLLTFTQLT</sequence>
<proteinExistence type="predicted"/>
<reference evidence="1 2" key="1">
    <citation type="submission" date="2015-03" db="EMBL/GenBank/DDBJ databases">
        <authorList>
            <person name="Murphy D."/>
        </authorList>
    </citation>
    <scope>NUCLEOTIDE SEQUENCE [LARGE SCALE GENOMIC DNA]</scope>
    <source>
        <strain evidence="1 2">BR165/97</strain>
    </source>
</reference>
<protein>
    <submittedName>
        <fullName evidence="1">Uncharacterized protein</fullName>
    </submittedName>
</protein>
<dbReference type="KEGG" id="yin:CH53_91"/>
<gene>
    <name evidence="1" type="ORF">ERS008530_04421</name>
</gene>
<dbReference type="Proteomes" id="UP000038750">
    <property type="component" value="Unassembled WGS sequence"/>
</dbReference>
<name>A0A0T9N1G6_YERIN</name>